<gene>
    <name evidence="1" type="ORF">MPNT_210054</name>
</gene>
<dbReference type="EMBL" id="CAJNOB010000014">
    <property type="protein sequence ID" value="CAF0697346.1"/>
    <property type="molecule type" value="Genomic_DNA"/>
</dbReference>
<protein>
    <submittedName>
        <fullName evidence="1">Uncharacterized protein</fullName>
    </submittedName>
</protein>
<keyword evidence="2" id="KW-1185">Reference proteome</keyword>
<evidence type="ECO:0000313" key="1">
    <source>
        <dbReference type="EMBL" id="CAF0697346.1"/>
    </source>
</evidence>
<evidence type="ECO:0000313" key="2">
    <source>
        <dbReference type="Proteomes" id="UP000663859"/>
    </source>
</evidence>
<proteinExistence type="predicted"/>
<name>A0A8J2BJI5_9BACT</name>
<dbReference type="Proteomes" id="UP000663859">
    <property type="component" value="Unassembled WGS sequence"/>
</dbReference>
<accession>A0A8J2BJI5</accession>
<sequence length="105" mass="11621">MSSALGAVGRKTTTLGKGLVALVAQLLRRQPFACACGGELLFPQHPRLARRRTPQLGYLFVSTTRFRYHVLSQKTHSVSFSQLEARTRFGYPASRSGTLMRPSIV</sequence>
<dbReference type="AlphaFoldDB" id="A0A8J2BJI5"/>
<organism evidence="1 2">
    <name type="scientific">Candidatus Methylacidithermus pantelleriae</name>
    <dbReference type="NCBI Taxonomy" id="2744239"/>
    <lineage>
        <taxon>Bacteria</taxon>
        <taxon>Pseudomonadati</taxon>
        <taxon>Verrucomicrobiota</taxon>
        <taxon>Methylacidiphilae</taxon>
        <taxon>Methylacidiphilales</taxon>
        <taxon>Methylacidiphilaceae</taxon>
        <taxon>Candidatus Methylacidithermus</taxon>
    </lineage>
</organism>
<comment type="caution">
    <text evidence="1">The sequence shown here is derived from an EMBL/GenBank/DDBJ whole genome shotgun (WGS) entry which is preliminary data.</text>
</comment>
<reference evidence="1" key="1">
    <citation type="submission" date="2021-02" db="EMBL/GenBank/DDBJ databases">
        <authorList>
            <person name="Cremers G."/>
            <person name="Picone N."/>
        </authorList>
    </citation>
    <scope>NUCLEOTIDE SEQUENCE</scope>
    <source>
        <strain evidence="1">PQ17</strain>
    </source>
</reference>